<feature type="compositionally biased region" description="Basic residues" evidence="1">
    <location>
        <begin position="178"/>
        <end position="191"/>
    </location>
</feature>
<evidence type="ECO:0000313" key="2">
    <source>
        <dbReference type="EMBL" id="EQK99479.1"/>
    </source>
</evidence>
<accession>T5A225</accession>
<dbReference type="AlphaFoldDB" id="T5A225"/>
<dbReference type="OrthoDB" id="4898608at2759"/>
<gene>
    <name evidence="2" type="ORF">OCS_04806</name>
</gene>
<sequence>MPPTSRPIHAIVRPMSAAHLDAGPNPAREMRHTTVSMPAIRVVSRLEDMELAVQGSLLLGLPETRSRLTSSAELLDLVTTKHLWICRTGSCHFNVTVSVDGEPIAGADQEARLAEWVGGCEVWDRLGLRLQYCGSGSPGEMIFSVQHPDLSSALIAPQGTLSADFRSSSWRIDISTKRAPRASRDGRRKRQRMEQGLVRAETPSTVPPSDGDDFYHCLTSADRRAVEDFVLSMDFGASSPQERQGAGHEEVNSARLVESLTGSDTVRDFVQLAIRMLVCGQKGQQKGFTILQSSPLHSLTNLAPAVFHIPYLKARAVSDRAKLLPILATSLARMTTAESPSLRQAAELFGNSTQVSVSGKGSQAYQIPGDQVVAGIEKRA</sequence>
<evidence type="ECO:0000256" key="1">
    <source>
        <dbReference type="SAM" id="MobiDB-lite"/>
    </source>
</evidence>
<dbReference type="eggNOG" id="ENOG502SZNV">
    <property type="taxonomic scope" value="Eukaryota"/>
</dbReference>
<evidence type="ECO:0000313" key="3">
    <source>
        <dbReference type="Proteomes" id="UP000019374"/>
    </source>
</evidence>
<dbReference type="Proteomes" id="UP000019374">
    <property type="component" value="Unassembled WGS sequence"/>
</dbReference>
<protein>
    <submittedName>
        <fullName evidence="2">RasGEF protein</fullName>
    </submittedName>
</protein>
<name>T5A225_OPHSC</name>
<proteinExistence type="predicted"/>
<dbReference type="EMBL" id="KE653316">
    <property type="protein sequence ID" value="EQK99479.1"/>
    <property type="molecule type" value="Genomic_DNA"/>
</dbReference>
<feature type="region of interest" description="Disordered" evidence="1">
    <location>
        <begin position="177"/>
        <end position="212"/>
    </location>
</feature>
<dbReference type="HOGENOM" id="CLU_039072_0_0_1"/>
<organism evidence="2 3">
    <name type="scientific">Ophiocordyceps sinensis (strain Co18 / CGMCC 3.14243)</name>
    <name type="common">Yarsagumba caterpillar fungus</name>
    <name type="synonym">Hirsutella sinensis</name>
    <dbReference type="NCBI Taxonomy" id="911162"/>
    <lineage>
        <taxon>Eukaryota</taxon>
        <taxon>Fungi</taxon>
        <taxon>Dikarya</taxon>
        <taxon>Ascomycota</taxon>
        <taxon>Pezizomycotina</taxon>
        <taxon>Sordariomycetes</taxon>
        <taxon>Hypocreomycetidae</taxon>
        <taxon>Hypocreales</taxon>
        <taxon>Ophiocordycipitaceae</taxon>
        <taxon>Ophiocordyceps</taxon>
    </lineage>
</organism>
<reference evidence="2 3" key="1">
    <citation type="journal article" date="2013" name="Chin. Sci. Bull.">
        <title>Genome survey uncovers the secrets of sex and lifestyle in caterpillar fungus.</title>
        <authorList>
            <person name="Hu X."/>
            <person name="Zhang Y."/>
            <person name="Xiao G."/>
            <person name="Zheng P."/>
            <person name="Xia Y."/>
            <person name="Zhang X."/>
            <person name="St Leger R.J."/>
            <person name="Liu X."/>
            <person name="Wang C."/>
        </authorList>
    </citation>
    <scope>NUCLEOTIDE SEQUENCE [LARGE SCALE GENOMIC DNA]</scope>
    <source>
        <strain evidence="3">Co18 / CGMCC 3.14243</strain>
        <tissue evidence="2">Fruit-body</tissue>
    </source>
</reference>